<evidence type="ECO:0008006" key="3">
    <source>
        <dbReference type="Google" id="ProtNLM"/>
    </source>
</evidence>
<evidence type="ECO:0000313" key="2">
    <source>
        <dbReference type="Proteomes" id="UP000027222"/>
    </source>
</evidence>
<keyword evidence="2" id="KW-1185">Reference proteome</keyword>
<organism evidence="1 2">
    <name type="scientific">Galerina marginata (strain CBS 339.88)</name>
    <dbReference type="NCBI Taxonomy" id="685588"/>
    <lineage>
        <taxon>Eukaryota</taxon>
        <taxon>Fungi</taxon>
        <taxon>Dikarya</taxon>
        <taxon>Basidiomycota</taxon>
        <taxon>Agaricomycotina</taxon>
        <taxon>Agaricomycetes</taxon>
        <taxon>Agaricomycetidae</taxon>
        <taxon>Agaricales</taxon>
        <taxon>Agaricineae</taxon>
        <taxon>Strophariaceae</taxon>
        <taxon>Galerina</taxon>
    </lineage>
</organism>
<dbReference type="Proteomes" id="UP000027222">
    <property type="component" value="Unassembled WGS sequence"/>
</dbReference>
<protein>
    <recommendedName>
        <fullName evidence="3">F-box domain-containing protein</fullName>
    </recommendedName>
</protein>
<proteinExistence type="predicted"/>
<evidence type="ECO:0000313" key="1">
    <source>
        <dbReference type="EMBL" id="KDR70661.1"/>
    </source>
</evidence>
<gene>
    <name evidence="1" type="ORF">GALMADRAFT_159800</name>
</gene>
<dbReference type="OrthoDB" id="2873777at2759"/>
<dbReference type="EMBL" id="KL142396">
    <property type="protein sequence ID" value="KDR70661.1"/>
    <property type="molecule type" value="Genomic_DNA"/>
</dbReference>
<reference evidence="2" key="1">
    <citation type="journal article" date="2014" name="Proc. Natl. Acad. Sci. U.S.A.">
        <title>Extensive sampling of basidiomycete genomes demonstrates inadequacy of the white-rot/brown-rot paradigm for wood decay fungi.</title>
        <authorList>
            <person name="Riley R."/>
            <person name="Salamov A.A."/>
            <person name="Brown D.W."/>
            <person name="Nagy L.G."/>
            <person name="Floudas D."/>
            <person name="Held B.W."/>
            <person name="Levasseur A."/>
            <person name="Lombard V."/>
            <person name="Morin E."/>
            <person name="Otillar R."/>
            <person name="Lindquist E.A."/>
            <person name="Sun H."/>
            <person name="LaButti K.M."/>
            <person name="Schmutz J."/>
            <person name="Jabbour D."/>
            <person name="Luo H."/>
            <person name="Baker S.E."/>
            <person name="Pisabarro A.G."/>
            <person name="Walton J.D."/>
            <person name="Blanchette R.A."/>
            <person name="Henrissat B."/>
            <person name="Martin F."/>
            <person name="Cullen D."/>
            <person name="Hibbett D.S."/>
            <person name="Grigoriev I.V."/>
        </authorList>
    </citation>
    <scope>NUCLEOTIDE SEQUENCE [LARGE SCALE GENOMIC DNA]</scope>
    <source>
        <strain evidence="2">CBS 339.88</strain>
    </source>
</reference>
<dbReference type="HOGENOM" id="CLU_030662_0_0_1"/>
<dbReference type="AlphaFoldDB" id="A0A067SIB8"/>
<sequence>MLSRSDRPQIAMNSWSESARQISALHNDIVYEVFLWNASMFSESCGPSSLTTTRHTSQVCRAWRVLVLNAPAIWGRLIDRGSLNQKADHWRDKVLQRSRNSPLWIHWTISDTRPFEDHGRSFFFSTLDTHWDRIQHLQIDFWATEMENSLLQPLLRPAPHLRSCSLISDDRGAPVVLYSPSDSYIAPIFSNHAPSLYHFTNHCVSFSLSAPWLSQLRVLHLPHLFSVFSILYTLCSMPLLESLTIEALTTPDPAHTSVPLPTANLPELAKFCLKMGELGPLNDLLTHIRPADGYTVSCYSEITPSEYMTGSYKASFSTLSAALLRYLLTHTVTSFDFFLHPEEFRVYAPTSCKTDAFKIAIFYDDWEEYPADLYHSFLPIVSNCDFSFVTDLDLKLPIPLPTRPNTYFPLFSLFPSVTKLRTGDSTLRIFLDTPPNAENKASESIIFPLLDFLELDHTEEAVCDPALILEFLWRRRKSGKPIRQLDMGLMRDWVGGRDITTFLEELTGMEVMWGDNLDREFRYVCGSGQPDRIFVIPSSDDEFDEFDSSDEERY</sequence>
<accession>A0A067SIB8</accession>
<name>A0A067SIB8_GALM3</name>